<dbReference type="EMBL" id="CM017708">
    <property type="protein sequence ID" value="TYG59366.1"/>
    <property type="molecule type" value="Genomic_DNA"/>
</dbReference>
<gene>
    <name evidence="1" type="ORF">ES288_D08G296800v1</name>
</gene>
<name>A0A5D2BUW9_GOSDA</name>
<reference evidence="1 2" key="1">
    <citation type="submission" date="2019-06" db="EMBL/GenBank/DDBJ databases">
        <title>WGS assembly of Gossypium darwinii.</title>
        <authorList>
            <person name="Chen Z.J."/>
            <person name="Sreedasyam A."/>
            <person name="Ando A."/>
            <person name="Song Q."/>
            <person name="De L."/>
            <person name="Hulse-Kemp A."/>
            <person name="Ding M."/>
            <person name="Ye W."/>
            <person name="Kirkbride R."/>
            <person name="Jenkins J."/>
            <person name="Plott C."/>
            <person name="Lovell J."/>
            <person name="Lin Y.-M."/>
            <person name="Vaughn R."/>
            <person name="Liu B."/>
            <person name="Li W."/>
            <person name="Simpson S."/>
            <person name="Scheffler B."/>
            <person name="Saski C."/>
            <person name="Grover C."/>
            <person name="Hu G."/>
            <person name="Conover J."/>
            <person name="Carlson J."/>
            <person name="Shu S."/>
            <person name="Boston L."/>
            <person name="Williams M."/>
            <person name="Peterson D."/>
            <person name="Mcgee K."/>
            <person name="Jones D."/>
            <person name="Wendel J."/>
            <person name="Stelly D."/>
            <person name="Grimwood J."/>
            <person name="Schmutz J."/>
        </authorList>
    </citation>
    <scope>NUCLEOTIDE SEQUENCE [LARGE SCALE GENOMIC DNA]</scope>
    <source>
        <strain evidence="1">1808015.09</strain>
    </source>
</reference>
<dbReference type="Proteomes" id="UP000323506">
    <property type="component" value="Chromosome D08"/>
</dbReference>
<dbReference type="PANTHER" id="PTHR33132:SF135">
    <property type="entry name" value="OS02G0799700 PROTEIN"/>
    <property type="match status" value="1"/>
</dbReference>
<evidence type="ECO:0000313" key="2">
    <source>
        <dbReference type="Proteomes" id="UP000323506"/>
    </source>
</evidence>
<evidence type="ECO:0000313" key="1">
    <source>
        <dbReference type="EMBL" id="TYG59366.1"/>
    </source>
</evidence>
<dbReference type="AlphaFoldDB" id="A0A5D2BUW9"/>
<proteinExistence type="predicted"/>
<sequence length="128" mass="14587">MVIKKFHVQVFQLTCILGSISEQSLRCMASKIWPLNTKMQSRTCLCSPTKHPGSFKCSCHRHSNEPVSSGCRTVPVCAAFLNYRGLGSIKKTNFNTVNLLQMVNPSSRSRVDMQRIRNFQPEPSRFFF</sequence>
<accession>A0A5D2BUW9</accession>
<organism evidence="1 2">
    <name type="scientific">Gossypium darwinii</name>
    <name type="common">Darwin's cotton</name>
    <name type="synonym">Gossypium barbadense var. darwinii</name>
    <dbReference type="NCBI Taxonomy" id="34276"/>
    <lineage>
        <taxon>Eukaryota</taxon>
        <taxon>Viridiplantae</taxon>
        <taxon>Streptophyta</taxon>
        <taxon>Embryophyta</taxon>
        <taxon>Tracheophyta</taxon>
        <taxon>Spermatophyta</taxon>
        <taxon>Magnoliopsida</taxon>
        <taxon>eudicotyledons</taxon>
        <taxon>Gunneridae</taxon>
        <taxon>Pentapetalae</taxon>
        <taxon>rosids</taxon>
        <taxon>malvids</taxon>
        <taxon>Malvales</taxon>
        <taxon>Malvaceae</taxon>
        <taxon>Malvoideae</taxon>
        <taxon>Gossypium</taxon>
    </lineage>
</organism>
<protein>
    <submittedName>
        <fullName evidence="1">Uncharacterized protein</fullName>
    </submittedName>
</protein>
<dbReference type="PANTHER" id="PTHR33132">
    <property type="entry name" value="OSJNBB0118P14.9 PROTEIN"/>
    <property type="match status" value="1"/>
</dbReference>
<keyword evidence="2" id="KW-1185">Reference proteome</keyword>